<dbReference type="AlphaFoldDB" id="A0A9P6NEF3"/>
<evidence type="ECO:0000313" key="1">
    <source>
        <dbReference type="EMBL" id="KAG0142156.1"/>
    </source>
</evidence>
<proteinExistence type="predicted"/>
<organism evidence="1 2">
    <name type="scientific">Cronartium quercuum f. sp. fusiforme G11</name>
    <dbReference type="NCBI Taxonomy" id="708437"/>
    <lineage>
        <taxon>Eukaryota</taxon>
        <taxon>Fungi</taxon>
        <taxon>Dikarya</taxon>
        <taxon>Basidiomycota</taxon>
        <taxon>Pucciniomycotina</taxon>
        <taxon>Pucciniomycetes</taxon>
        <taxon>Pucciniales</taxon>
        <taxon>Coleosporiaceae</taxon>
        <taxon>Cronartium</taxon>
    </lineage>
</organism>
<dbReference type="EMBL" id="MU167358">
    <property type="protein sequence ID" value="KAG0142156.1"/>
    <property type="molecule type" value="Genomic_DNA"/>
</dbReference>
<protein>
    <submittedName>
        <fullName evidence="1">Uncharacterized protein</fullName>
    </submittedName>
</protein>
<comment type="caution">
    <text evidence="1">The sequence shown here is derived from an EMBL/GenBank/DDBJ whole genome shotgun (WGS) entry which is preliminary data.</text>
</comment>
<dbReference type="OrthoDB" id="3267074at2759"/>
<name>A0A9P6NEF3_9BASI</name>
<accession>A0A9P6NEF3</accession>
<keyword evidence="2" id="KW-1185">Reference proteome</keyword>
<gene>
    <name evidence="1" type="ORF">CROQUDRAFT_97874</name>
</gene>
<sequence length="119" mass="13122">MPCASRLCHQPQPKKILKGLIGIPNKHSIPTITQLRSGHIPLFQYLHSRHLLQNPDCACNAGSETVDHVLFIGSCHTQPRLKLKAAINELEILFNRSILHNPDAFPAVANFVSDSTLGV</sequence>
<reference evidence="1" key="1">
    <citation type="submission" date="2013-11" db="EMBL/GenBank/DDBJ databases">
        <title>Genome sequence of the fusiform rust pathogen reveals effectors for host alternation and coevolution with pine.</title>
        <authorList>
            <consortium name="DOE Joint Genome Institute"/>
            <person name="Smith K."/>
            <person name="Pendleton A."/>
            <person name="Kubisiak T."/>
            <person name="Anderson C."/>
            <person name="Salamov A."/>
            <person name="Aerts A."/>
            <person name="Riley R."/>
            <person name="Clum A."/>
            <person name="Lindquist E."/>
            <person name="Ence D."/>
            <person name="Campbell M."/>
            <person name="Kronenberg Z."/>
            <person name="Feau N."/>
            <person name="Dhillon B."/>
            <person name="Hamelin R."/>
            <person name="Burleigh J."/>
            <person name="Smith J."/>
            <person name="Yandell M."/>
            <person name="Nelson C."/>
            <person name="Grigoriev I."/>
            <person name="Davis J."/>
        </authorList>
    </citation>
    <scope>NUCLEOTIDE SEQUENCE</scope>
    <source>
        <strain evidence="1">G11</strain>
    </source>
</reference>
<dbReference type="Proteomes" id="UP000886653">
    <property type="component" value="Unassembled WGS sequence"/>
</dbReference>
<evidence type="ECO:0000313" key="2">
    <source>
        <dbReference type="Proteomes" id="UP000886653"/>
    </source>
</evidence>